<dbReference type="Proteomes" id="UP000323067">
    <property type="component" value="Chromosome iv"/>
</dbReference>
<proteinExistence type="predicted"/>
<feature type="domain" description="AB hydrolase-1" evidence="1">
    <location>
        <begin position="71"/>
        <end position="217"/>
    </location>
</feature>
<dbReference type="InterPro" id="IPR029058">
    <property type="entry name" value="AB_hydrolase_fold"/>
</dbReference>
<dbReference type="Pfam" id="PF12697">
    <property type="entry name" value="Abhydrolase_6"/>
    <property type="match status" value="1"/>
</dbReference>
<dbReference type="VEuPathDB" id="FungiDB:CCM_06334"/>
<dbReference type="VEuPathDB" id="FungiDB:A9K55_003689"/>
<accession>A0A2H4S885</accession>
<organism evidence="2 3">
    <name type="scientific">Cordyceps militaris</name>
    <name type="common">Caterpillar fungus</name>
    <name type="synonym">Clavaria militaris</name>
    <dbReference type="NCBI Taxonomy" id="73501"/>
    <lineage>
        <taxon>Eukaryota</taxon>
        <taxon>Fungi</taxon>
        <taxon>Dikarya</taxon>
        <taxon>Ascomycota</taxon>
        <taxon>Pezizomycotina</taxon>
        <taxon>Sordariomycetes</taxon>
        <taxon>Hypocreomycetidae</taxon>
        <taxon>Hypocreales</taxon>
        <taxon>Cordycipitaceae</taxon>
        <taxon>Cordyceps</taxon>
    </lineage>
</organism>
<dbReference type="Gene3D" id="3.40.50.1820">
    <property type="entry name" value="alpha/beta hydrolase"/>
    <property type="match status" value="1"/>
</dbReference>
<dbReference type="EMBL" id="CP023322">
    <property type="protein sequence ID" value="ATY59318.1"/>
    <property type="molecule type" value="Genomic_DNA"/>
</dbReference>
<evidence type="ECO:0000313" key="2">
    <source>
        <dbReference type="EMBL" id="ATY59318.1"/>
    </source>
</evidence>
<evidence type="ECO:0000259" key="1">
    <source>
        <dbReference type="Pfam" id="PF12697"/>
    </source>
</evidence>
<dbReference type="AlphaFoldDB" id="A0A2H4S885"/>
<gene>
    <name evidence="2" type="ORF">A9K55_003689</name>
</gene>
<name>A0A2H4S885_CORMI</name>
<dbReference type="InterPro" id="IPR000073">
    <property type="entry name" value="AB_hydrolase_1"/>
</dbReference>
<protein>
    <submittedName>
        <fullName evidence="2">Vegetative incompatibility HET-E-1</fullName>
    </submittedName>
</protein>
<reference evidence="2 3" key="1">
    <citation type="journal article" date="2017" name="BMC Genomics">
        <title>Chromosome level assembly and secondary metabolite potential of the parasitic fungus Cordyceps militaris.</title>
        <authorList>
            <person name="Kramer G.J."/>
            <person name="Nodwell J.R."/>
        </authorList>
    </citation>
    <scope>NUCLEOTIDE SEQUENCE [LARGE SCALE GENOMIC DNA]</scope>
    <source>
        <strain evidence="2 3">ATCC 34164</strain>
    </source>
</reference>
<dbReference type="PANTHER" id="PTHR48182">
    <property type="entry name" value="PROTEIN SERAC1"/>
    <property type="match status" value="1"/>
</dbReference>
<sequence>MERAQARLLTFVPIVVATVYLVLAVRAESSRQQAQIEGHPADDSKDQTRKRLTIVYPEQTGDAVDDAEIDIIAVHGLGSNADWSWVYQDGDKHVNWLRDPNMLPAKIPKARIVVYRYDSTWHSNAPRTRLQLCGEGLVHSLHSFRSKCPKRPLIFVGHSLGGNVILQAILHANDNSRYTALLKSTAGVVFLGTPFRGSKWQPLANALALLMGPAGSHRGITRELAFDAPVLGDRLQRFCSLLDNDKLPIKIACFFELHETDYGRRLGIAGVVKGMVVEEASACISGHDRYPLEKDHLKINKYYGPTDPAFETVSDVISEMCRTAKAIPTEEGPAPANVRKCLQELKVRNPEDILSDIKRQKGERVGHTCEWILERTEFSVWLSKEESQLLRLIGPPV</sequence>
<dbReference type="PANTHER" id="PTHR48182:SF3">
    <property type="entry name" value="DUF676 DOMAIN-CONTAINING PROTEIN"/>
    <property type="match status" value="1"/>
</dbReference>
<evidence type="ECO:0000313" key="3">
    <source>
        <dbReference type="Proteomes" id="UP000323067"/>
    </source>
</evidence>
<dbReference type="SUPFAM" id="SSF53474">
    <property type="entry name" value="alpha/beta-Hydrolases"/>
    <property type="match status" value="1"/>
</dbReference>
<dbReference type="InterPro" id="IPR052374">
    <property type="entry name" value="SERAC1"/>
</dbReference>